<comment type="caution">
    <text evidence="4">The sequence shown here is derived from an EMBL/GenBank/DDBJ whole genome shotgun (WGS) entry which is preliminary data.</text>
</comment>
<dbReference type="PANTHER" id="PTHR22870:SF155">
    <property type="entry name" value="E3 UBIQUITIN-PROTEIN LIGASE HERC1-RELATED"/>
    <property type="match status" value="1"/>
</dbReference>
<dbReference type="SUPFAM" id="SSF50985">
    <property type="entry name" value="RCC1/BLIP-II"/>
    <property type="match status" value="1"/>
</dbReference>
<dbReference type="InParanoid" id="A0A1Z5KJV0"/>
<sequence length="643" mass="69406">MLCCEAQCDDLTTHLGESAILCSPWENSNKALSRGGLLGGAPAQVAPYSEPVVSKKKVFPDGTVRKSKQIVSPERSVDMRTLPASNMNIAFRNLRLDESAFHDESIIPILSFDYSHFAEGGNDMLPTSPQALASGKDISRNCTDSVSVTKRITSYNYETTCAVDPNQIYTPGVPTFAPAFAQIKITQLSANPLGSHVLLISNAGLLYSYGKNTHGQLGIGLKGRGSTSEHIYGPTIVTPLVENGGKAIACAAGVNHSLVVVATEVRRLIKSQPNKTPTRRREEGSTESEVHHQLYGFGRNDYMKIGLVSPKLSKSGSEDEMENVILPRRVALRCQISHEHSTSPDNSDPPHGIFSIQASAEHSAALVRRESGDVELYTWGNATHGALGILQASTDQRKHVVESTSPSPVRVVPVPSFVAALSRSSNKHAKTSSMLAAGEYPTQIALGRACSFVTTSNGRCFSFGVSDEGMLGLGKDYPEAFQPTEIAFPSNPEREHLVKVSVGAHHVHATTKKGNVYSWGRISFSRLPTEATNMFQWSPCQLSFPKHPDENKTGQKDKAPDPIVEAVAGFDCSVFVTGTGEVLSCGKASGRLCQGDLSKDVHSPRPVYGGLRLFNTPRSKTSKDAKQVGNKRKPMLRRGLTVQ</sequence>
<feature type="repeat" description="RCC1" evidence="2">
    <location>
        <begin position="458"/>
        <end position="513"/>
    </location>
</feature>
<dbReference type="PANTHER" id="PTHR22870">
    <property type="entry name" value="REGULATOR OF CHROMOSOME CONDENSATION"/>
    <property type="match status" value="1"/>
</dbReference>
<evidence type="ECO:0000256" key="3">
    <source>
        <dbReference type="SAM" id="MobiDB-lite"/>
    </source>
</evidence>
<evidence type="ECO:0000256" key="2">
    <source>
        <dbReference type="PROSITE-ProRule" id="PRU00235"/>
    </source>
</evidence>
<proteinExistence type="predicted"/>
<dbReference type="InterPro" id="IPR000408">
    <property type="entry name" value="Reg_chr_condens"/>
</dbReference>
<dbReference type="InterPro" id="IPR051210">
    <property type="entry name" value="Ub_ligase/GEF_domain"/>
</dbReference>
<evidence type="ECO:0000256" key="1">
    <source>
        <dbReference type="ARBA" id="ARBA00022737"/>
    </source>
</evidence>
<dbReference type="AlphaFoldDB" id="A0A1Z5KJV0"/>
<accession>A0A1Z5KJV0</accession>
<dbReference type="Gene3D" id="2.130.10.30">
    <property type="entry name" value="Regulator of chromosome condensation 1/beta-lactamase-inhibitor protein II"/>
    <property type="match status" value="2"/>
</dbReference>
<keyword evidence="1" id="KW-0677">Repeat</keyword>
<feature type="repeat" description="RCC1" evidence="2">
    <location>
        <begin position="204"/>
        <end position="263"/>
    </location>
</feature>
<feature type="compositionally biased region" description="Basic and acidic residues" evidence="3">
    <location>
        <begin position="279"/>
        <end position="290"/>
    </location>
</feature>
<reference evidence="4 5" key="1">
    <citation type="journal article" date="2015" name="Plant Cell">
        <title>Oil accumulation by the oleaginous diatom Fistulifera solaris as revealed by the genome and transcriptome.</title>
        <authorList>
            <person name="Tanaka T."/>
            <person name="Maeda Y."/>
            <person name="Veluchamy A."/>
            <person name="Tanaka M."/>
            <person name="Abida H."/>
            <person name="Marechal E."/>
            <person name="Bowler C."/>
            <person name="Muto M."/>
            <person name="Sunaga Y."/>
            <person name="Tanaka M."/>
            <person name="Yoshino T."/>
            <person name="Taniguchi T."/>
            <person name="Fukuda Y."/>
            <person name="Nemoto M."/>
            <person name="Matsumoto M."/>
            <person name="Wong P.S."/>
            <person name="Aburatani S."/>
            <person name="Fujibuchi W."/>
        </authorList>
    </citation>
    <scope>NUCLEOTIDE SEQUENCE [LARGE SCALE GENOMIC DNA]</scope>
    <source>
        <strain evidence="4 5">JPCC DA0580</strain>
    </source>
</reference>
<feature type="region of interest" description="Disordered" evidence="3">
    <location>
        <begin position="615"/>
        <end position="643"/>
    </location>
</feature>
<organism evidence="4 5">
    <name type="scientific">Fistulifera solaris</name>
    <name type="common">Oleaginous diatom</name>
    <dbReference type="NCBI Taxonomy" id="1519565"/>
    <lineage>
        <taxon>Eukaryota</taxon>
        <taxon>Sar</taxon>
        <taxon>Stramenopiles</taxon>
        <taxon>Ochrophyta</taxon>
        <taxon>Bacillariophyta</taxon>
        <taxon>Bacillariophyceae</taxon>
        <taxon>Bacillariophycidae</taxon>
        <taxon>Naviculales</taxon>
        <taxon>Naviculaceae</taxon>
        <taxon>Fistulifera</taxon>
    </lineage>
</organism>
<evidence type="ECO:0000313" key="4">
    <source>
        <dbReference type="EMBL" id="GAX26594.1"/>
    </source>
</evidence>
<name>A0A1Z5KJV0_FISSO</name>
<dbReference type="Pfam" id="PF00415">
    <property type="entry name" value="RCC1"/>
    <property type="match status" value="2"/>
</dbReference>
<gene>
    <name evidence="4" type="ORF">FisN_21Lh059</name>
</gene>
<dbReference type="InterPro" id="IPR009091">
    <property type="entry name" value="RCC1/BLIP-II"/>
</dbReference>
<dbReference type="PROSITE" id="PS50012">
    <property type="entry name" value="RCC1_3"/>
    <property type="match status" value="2"/>
</dbReference>
<dbReference type="OrthoDB" id="8068875at2759"/>
<evidence type="ECO:0008006" key="6">
    <source>
        <dbReference type="Google" id="ProtNLM"/>
    </source>
</evidence>
<protein>
    <recommendedName>
        <fullName evidence="6">Regulator of chromosome condensation</fullName>
    </recommendedName>
</protein>
<feature type="region of interest" description="Disordered" evidence="3">
    <location>
        <begin position="271"/>
        <end position="290"/>
    </location>
</feature>
<keyword evidence="5" id="KW-1185">Reference proteome</keyword>
<dbReference type="EMBL" id="BDSP01000248">
    <property type="protein sequence ID" value="GAX26594.1"/>
    <property type="molecule type" value="Genomic_DNA"/>
</dbReference>
<dbReference type="Proteomes" id="UP000198406">
    <property type="component" value="Unassembled WGS sequence"/>
</dbReference>
<evidence type="ECO:0000313" key="5">
    <source>
        <dbReference type="Proteomes" id="UP000198406"/>
    </source>
</evidence>